<dbReference type="InParanoid" id="D8Q6W1"/>
<feature type="transmembrane region" description="Helical" evidence="2">
    <location>
        <begin position="189"/>
        <end position="213"/>
    </location>
</feature>
<feature type="region of interest" description="Disordered" evidence="1">
    <location>
        <begin position="527"/>
        <end position="551"/>
    </location>
</feature>
<feature type="compositionally biased region" description="Low complexity" evidence="1">
    <location>
        <begin position="479"/>
        <end position="496"/>
    </location>
</feature>
<dbReference type="eggNOG" id="ENOG502SJDM">
    <property type="taxonomic scope" value="Eukaryota"/>
</dbReference>
<evidence type="ECO:0000256" key="2">
    <source>
        <dbReference type="SAM" id="Phobius"/>
    </source>
</evidence>
<name>D8Q6W1_SCHCM</name>
<accession>D8Q6W1</accession>
<proteinExistence type="predicted"/>
<feature type="transmembrane region" description="Helical" evidence="2">
    <location>
        <begin position="159"/>
        <end position="177"/>
    </location>
</feature>
<keyword evidence="2" id="KW-0812">Transmembrane</keyword>
<keyword evidence="2" id="KW-1133">Transmembrane helix</keyword>
<evidence type="ECO:0000313" key="4">
    <source>
        <dbReference type="Proteomes" id="UP000007431"/>
    </source>
</evidence>
<keyword evidence="2" id="KW-0472">Membrane</keyword>
<feature type="compositionally biased region" description="Polar residues" evidence="1">
    <location>
        <begin position="565"/>
        <end position="583"/>
    </location>
</feature>
<feature type="transmembrane region" description="Helical" evidence="2">
    <location>
        <begin position="132"/>
        <end position="153"/>
    </location>
</feature>
<dbReference type="Proteomes" id="UP000007431">
    <property type="component" value="Unassembled WGS sequence"/>
</dbReference>
<feature type="transmembrane region" description="Helical" evidence="2">
    <location>
        <begin position="106"/>
        <end position="125"/>
    </location>
</feature>
<sequence>MTTTLTLVSLLGSSPSSAFALAYALPLLFLSILLTFAGTFLTLDRTRSFPHPSYKAIPGSLDALKRRITFALEGGAGGLAIGYSFGVQFATFLAVCIPSLTSASPLSSKSFIAVWLLPSVVTTLLGGRWKYCALVFAGITGGATFALGISVIIHPNLLTRVVLTAILVPLSTILTLLPFERSQRPAMRFATASTGAFGVVMSIAILAGIPAWANVWQRLAEHDNIDWGTSKEQGLSAAFGILLCLGMASDFLLKRKFGECPDEKWDGYLASYAANLPNQAGRAGTFQPLQSAWDRMLHGRRTPGEKEVIFPDEGFQDTKYSALSTPTSPTKLSKHALLSQHHTLPPQPQQSQFRLSPECLKKPRSQPKLRGFGRKPREAVKFRPFGKDISDSDEEGDVLDTPPPPARPWLQSRPSFSSAHTAATLVDDRELDAAAARVRIRNKLGTDSPVYSDYEEDVTMTAHGGSEEWRRASSGGGRTSSAAGHTSSSGGHSSATLTSPLGAVPATPSLIKAIDRIQQAQKVAFAPDGMPRVSDDAGKFSPAALGPGAPQRELVTPQQGLVTPQQGLVSPQQGLVTPQQGLVTPQKDHWDGFWKDVRDQARS</sequence>
<protein>
    <submittedName>
        <fullName evidence="3">Expressed protein</fullName>
    </submittedName>
</protein>
<dbReference type="HOGENOM" id="CLU_033738_0_0_1"/>
<feature type="region of interest" description="Disordered" evidence="1">
    <location>
        <begin position="462"/>
        <end position="501"/>
    </location>
</feature>
<feature type="transmembrane region" description="Helical" evidence="2">
    <location>
        <begin position="75"/>
        <end position="100"/>
    </location>
</feature>
<organism evidence="4">
    <name type="scientific">Schizophyllum commune (strain H4-8 / FGSC 9210)</name>
    <name type="common">Split gill fungus</name>
    <dbReference type="NCBI Taxonomy" id="578458"/>
    <lineage>
        <taxon>Eukaryota</taxon>
        <taxon>Fungi</taxon>
        <taxon>Dikarya</taxon>
        <taxon>Basidiomycota</taxon>
        <taxon>Agaricomycotina</taxon>
        <taxon>Agaricomycetes</taxon>
        <taxon>Agaricomycetidae</taxon>
        <taxon>Agaricales</taxon>
        <taxon>Schizophyllaceae</taxon>
        <taxon>Schizophyllum</taxon>
    </lineage>
</organism>
<feature type="region of interest" description="Disordered" evidence="1">
    <location>
        <begin position="386"/>
        <end position="415"/>
    </location>
</feature>
<dbReference type="VEuPathDB" id="FungiDB:SCHCODRAFT_01038712"/>
<gene>
    <name evidence="3" type="ORF">SCHCODRAFT_257343</name>
</gene>
<keyword evidence="4" id="KW-1185">Reference proteome</keyword>
<reference evidence="3 4" key="1">
    <citation type="journal article" date="2010" name="Nat. Biotechnol.">
        <title>Genome sequence of the model mushroom Schizophyllum commune.</title>
        <authorList>
            <person name="Ohm R.A."/>
            <person name="de Jong J.F."/>
            <person name="Lugones L.G."/>
            <person name="Aerts A."/>
            <person name="Kothe E."/>
            <person name="Stajich J.E."/>
            <person name="de Vries R.P."/>
            <person name="Record E."/>
            <person name="Levasseur A."/>
            <person name="Baker S.E."/>
            <person name="Bartholomew K.A."/>
            <person name="Coutinho P.M."/>
            <person name="Erdmann S."/>
            <person name="Fowler T.J."/>
            <person name="Gathman A.C."/>
            <person name="Lombard V."/>
            <person name="Henrissat B."/>
            <person name="Knabe N."/>
            <person name="Kuees U."/>
            <person name="Lilly W.W."/>
            <person name="Lindquist E."/>
            <person name="Lucas S."/>
            <person name="Magnuson J.K."/>
            <person name="Piumi F."/>
            <person name="Raudaskoski M."/>
            <person name="Salamov A."/>
            <person name="Schmutz J."/>
            <person name="Schwarze F.W.M.R."/>
            <person name="vanKuyk P.A."/>
            <person name="Horton J.S."/>
            <person name="Grigoriev I.V."/>
            <person name="Woesten H.A.B."/>
        </authorList>
    </citation>
    <scope>NUCLEOTIDE SEQUENCE [LARGE SCALE GENOMIC DNA]</scope>
    <source>
        <strain evidence="4">H4-8 / FGSC 9210</strain>
    </source>
</reference>
<dbReference type="OMA" id="SFWARHF"/>
<feature type="transmembrane region" description="Helical" evidence="2">
    <location>
        <begin position="20"/>
        <end position="43"/>
    </location>
</feature>
<evidence type="ECO:0000313" key="3">
    <source>
        <dbReference type="EMBL" id="EFI96311.1"/>
    </source>
</evidence>
<dbReference type="AlphaFoldDB" id="D8Q6W1"/>
<evidence type="ECO:0000256" key="1">
    <source>
        <dbReference type="SAM" id="MobiDB-lite"/>
    </source>
</evidence>
<dbReference type="EMBL" id="GL377307">
    <property type="protein sequence ID" value="EFI96311.1"/>
    <property type="molecule type" value="Genomic_DNA"/>
</dbReference>
<feature type="region of interest" description="Disordered" evidence="1">
    <location>
        <begin position="565"/>
        <end position="589"/>
    </location>
</feature>